<keyword evidence="5 15" id="KW-0288">FMN</keyword>
<dbReference type="PIRSF" id="PIRSF004491">
    <property type="entry name" value="FAD_Synth"/>
    <property type="match status" value="1"/>
</dbReference>
<dbReference type="GO" id="GO:0005524">
    <property type="term" value="F:ATP binding"/>
    <property type="evidence" value="ECO:0007669"/>
    <property type="project" value="UniProtKB-UniRule"/>
</dbReference>
<dbReference type="InterPro" id="IPR023465">
    <property type="entry name" value="Riboflavin_kinase_dom_sf"/>
</dbReference>
<comment type="pathway">
    <text evidence="3 15">Cofactor biosynthesis; FMN biosynthesis; FMN from riboflavin (ATP route): step 1/1.</text>
</comment>
<evidence type="ECO:0000313" key="17">
    <source>
        <dbReference type="EMBL" id="HFC03804.1"/>
    </source>
</evidence>
<dbReference type="Proteomes" id="UP000885722">
    <property type="component" value="Unassembled WGS sequence"/>
</dbReference>
<dbReference type="UniPathway" id="UPA00277">
    <property type="reaction ID" value="UER00407"/>
</dbReference>
<comment type="catalytic activity">
    <reaction evidence="14 15">
        <text>FMN + ATP + H(+) = FAD + diphosphate</text>
        <dbReference type="Rhea" id="RHEA:17237"/>
        <dbReference type="ChEBI" id="CHEBI:15378"/>
        <dbReference type="ChEBI" id="CHEBI:30616"/>
        <dbReference type="ChEBI" id="CHEBI:33019"/>
        <dbReference type="ChEBI" id="CHEBI:57692"/>
        <dbReference type="ChEBI" id="CHEBI:58210"/>
        <dbReference type="EC" id="2.7.7.2"/>
    </reaction>
</comment>
<comment type="catalytic activity">
    <reaction evidence="13 15">
        <text>riboflavin + ATP = FMN + ADP + H(+)</text>
        <dbReference type="Rhea" id="RHEA:14357"/>
        <dbReference type="ChEBI" id="CHEBI:15378"/>
        <dbReference type="ChEBI" id="CHEBI:30616"/>
        <dbReference type="ChEBI" id="CHEBI:57986"/>
        <dbReference type="ChEBI" id="CHEBI:58210"/>
        <dbReference type="ChEBI" id="CHEBI:456216"/>
        <dbReference type="EC" id="2.7.1.26"/>
    </reaction>
</comment>
<evidence type="ECO:0000256" key="1">
    <source>
        <dbReference type="ARBA" id="ARBA00002121"/>
    </source>
</evidence>
<dbReference type="InterPro" id="IPR002606">
    <property type="entry name" value="Riboflavin_kinase_bac"/>
</dbReference>
<accession>A0A7V2SJ32</accession>
<dbReference type="InterPro" id="IPR015864">
    <property type="entry name" value="FAD_synthase"/>
</dbReference>
<keyword evidence="10 15" id="KW-0274">FAD</keyword>
<gene>
    <name evidence="17" type="ORF">ENJ74_02915</name>
</gene>
<protein>
    <recommendedName>
        <fullName evidence="15">Riboflavin biosynthesis protein</fullName>
    </recommendedName>
    <domain>
        <recommendedName>
            <fullName evidence="15">Riboflavin kinase</fullName>
            <ecNumber evidence="15">2.7.1.26</ecNumber>
        </recommendedName>
        <alternativeName>
            <fullName evidence="15">Flavokinase</fullName>
        </alternativeName>
    </domain>
    <domain>
        <recommendedName>
            <fullName evidence="15">FMN adenylyltransferase</fullName>
            <ecNumber evidence="15">2.7.7.2</ecNumber>
        </recommendedName>
        <alternativeName>
            <fullName evidence="15">FAD pyrophosphorylase</fullName>
        </alternativeName>
        <alternativeName>
            <fullName evidence="15">FAD synthase</fullName>
        </alternativeName>
    </domain>
</protein>
<evidence type="ECO:0000256" key="5">
    <source>
        <dbReference type="ARBA" id="ARBA00022643"/>
    </source>
</evidence>
<dbReference type="NCBIfam" id="NF004162">
    <property type="entry name" value="PRK05627.1-5"/>
    <property type="match status" value="1"/>
</dbReference>
<organism evidence="17">
    <name type="scientific">Nitratifractor salsuginis</name>
    <dbReference type="NCBI Taxonomy" id="269261"/>
    <lineage>
        <taxon>Bacteria</taxon>
        <taxon>Pseudomonadati</taxon>
        <taxon>Campylobacterota</taxon>
        <taxon>Epsilonproteobacteria</taxon>
        <taxon>Campylobacterales</taxon>
        <taxon>Sulfurovaceae</taxon>
        <taxon>Nitratifractor</taxon>
    </lineage>
</organism>
<evidence type="ECO:0000256" key="9">
    <source>
        <dbReference type="ARBA" id="ARBA00022777"/>
    </source>
</evidence>
<dbReference type="InterPro" id="IPR023468">
    <property type="entry name" value="Riboflavin_kinase"/>
</dbReference>
<comment type="similarity">
    <text evidence="15">Belongs to the ribF family.</text>
</comment>
<evidence type="ECO:0000256" key="3">
    <source>
        <dbReference type="ARBA" id="ARBA00005201"/>
    </source>
</evidence>
<dbReference type="SMART" id="SM00904">
    <property type="entry name" value="Flavokinase"/>
    <property type="match status" value="1"/>
</dbReference>
<evidence type="ECO:0000256" key="15">
    <source>
        <dbReference type="PIRNR" id="PIRNR004491"/>
    </source>
</evidence>
<evidence type="ECO:0000256" key="14">
    <source>
        <dbReference type="ARBA" id="ARBA00049494"/>
    </source>
</evidence>
<keyword evidence="12" id="KW-0511">Multifunctional enzyme</keyword>
<evidence type="ECO:0000256" key="8">
    <source>
        <dbReference type="ARBA" id="ARBA00022741"/>
    </source>
</evidence>
<dbReference type="Gene3D" id="3.40.50.620">
    <property type="entry name" value="HUPs"/>
    <property type="match status" value="1"/>
</dbReference>
<dbReference type="SUPFAM" id="SSF82114">
    <property type="entry name" value="Riboflavin kinase-like"/>
    <property type="match status" value="1"/>
</dbReference>
<dbReference type="PANTHER" id="PTHR22749:SF6">
    <property type="entry name" value="RIBOFLAVIN KINASE"/>
    <property type="match status" value="1"/>
</dbReference>
<dbReference type="SUPFAM" id="SSF52374">
    <property type="entry name" value="Nucleotidylyl transferase"/>
    <property type="match status" value="1"/>
</dbReference>
<dbReference type="EC" id="2.7.1.26" evidence="15"/>
<evidence type="ECO:0000256" key="7">
    <source>
        <dbReference type="ARBA" id="ARBA00022695"/>
    </source>
</evidence>
<proteinExistence type="inferred from homology"/>
<dbReference type="InterPro" id="IPR015865">
    <property type="entry name" value="Riboflavin_kinase_bac/euk"/>
</dbReference>
<dbReference type="UniPathway" id="UPA00276">
    <property type="reaction ID" value="UER00406"/>
</dbReference>
<comment type="pathway">
    <text evidence="2 15">Cofactor biosynthesis; FAD biosynthesis; FAD from FMN: step 1/1.</text>
</comment>
<dbReference type="Gene3D" id="2.40.30.30">
    <property type="entry name" value="Riboflavin kinase-like"/>
    <property type="match status" value="1"/>
</dbReference>
<evidence type="ECO:0000256" key="6">
    <source>
        <dbReference type="ARBA" id="ARBA00022679"/>
    </source>
</evidence>
<evidence type="ECO:0000256" key="2">
    <source>
        <dbReference type="ARBA" id="ARBA00004726"/>
    </source>
</evidence>
<keyword evidence="11 15" id="KW-0067">ATP-binding</keyword>
<sequence length="273" mass="31320">MIRIDNHIRSIAVGSFDGMHVAHQELIRRAEAVTVVERQLGSLTPGFKRSWYTDRPMDFYCFEKIRGLSAEAFVELLKRDYPRLEKIVVGYDFRFGLGRDGSAETLRELFEGEVEILPEIRVEGIPVHARTIRHLLREGELGKANALLGRRYTVDGEPVPGQGLGRREFVPTINLRVKGYQLPAEGVYAGYTRIGNEHFPSVIFLGYRHSTDGSFAVETHLLDRQIGPVSGRIFLEFAEYLRPNRRFDTPQELKEQIYADIEEAMEKLEKIRN</sequence>
<evidence type="ECO:0000256" key="13">
    <source>
        <dbReference type="ARBA" id="ARBA00047880"/>
    </source>
</evidence>
<evidence type="ECO:0000256" key="4">
    <source>
        <dbReference type="ARBA" id="ARBA00022630"/>
    </source>
</evidence>
<dbReference type="GO" id="GO:0006747">
    <property type="term" value="P:FAD biosynthetic process"/>
    <property type="evidence" value="ECO:0007669"/>
    <property type="project" value="UniProtKB-UniRule"/>
</dbReference>
<name>A0A7V2SJ32_9BACT</name>
<evidence type="ECO:0000259" key="16">
    <source>
        <dbReference type="SMART" id="SM00904"/>
    </source>
</evidence>
<feature type="domain" description="Riboflavin kinase" evidence="16">
    <location>
        <begin position="147"/>
        <end position="269"/>
    </location>
</feature>
<dbReference type="GO" id="GO:0008531">
    <property type="term" value="F:riboflavin kinase activity"/>
    <property type="evidence" value="ECO:0007669"/>
    <property type="project" value="UniProtKB-UniRule"/>
</dbReference>
<keyword evidence="9 15" id="KW-0418">Kinase</keyword>
<evidence type="ECO:0000256" key="12">
    <source>
        <dbReference type="ARBA" id="ARBA00023268"/>
    </source>
</evidence>
<keyword evidence="4 15" id="KW-0285">Flavoprotein</keyword>
<dbReference type="Pfam" id="PF06574">
    <property type="entry name" value="FAD_syn"/>
    <property type="match status" value="1"/>
</dbReference>
<dbReference type="EMBL" id="DRNO01000196">
    <property type="protein sequence ID" value="HFC03804.1"/>
    <property type="molecule type" value="Genomic_DNA"/>
</dbReference>
<dbReference type="GO" id="GO:0003919">
    <property type="term" value="F:FMN adenylyltransferase activity"/>
    <property type="evidence" value="ECO:0007669"/>
    <property type="project" value="UniProtKB-UniRule"/>
</dbReference>
<evidence type="ECO:0000256" key="10">
    <source>
        <dbReference type="ARBA" id="ARBA00022827"/>
    </source>
</evidence>
<reference evidence="17" key="1">
    <citation type="journal article" date="2020" name="mSystems">
        <title>Genome- and Community-Level Interaction Insights into Carbon Utilization and Element Cycling Functions of Hydrothermarchaeota in Hydrothermal Sediment.</title>
        <authorList>
            <person name="Zhou Z."/>
            <person name="Liu Y."/>
            <person name="Xu W."/>
            <person name="Pan J."/>
            <person name="Luo Z.H."/>
            <person name="Li M."/>
        </authorList>
    </citation>
    <scope>NUCLEOTIDE SEQUENCE [LARGE SCALE GENOMIC DNA]</scope>
    <source>
        <strain evidence="17">HyVt-513</strain>
    </source>
</reference>
<dbReference type="GO" id="GO:0009398">
    <property type="term" value="P:FMN biosynthetic process"/>
    <property type="evidence" value="ECO:0007669"/>
    <property type="project" value="UniProtKB-UniRule"/>
</dbReference>
<dbReference type="InterPro" id="IPR014729">
    <property type="entry name" value="Rossmann-like_a/b/a_fold"/>
</dbReference>
<keyword evidence="6 15" id="KW-0808">Transferase</keyword>
<dbReference type="EC" id="2.7.7.2" evidence="15"/>
<dbReference type="Pfam" id="PF01687">
    <property type="entry name" value="Flavokinase"/>
    <property type="match status" value="1"/>
</dbReference>
<dbReference type="PANTHER" id="PTHR22749">
    <property type="entry name" value="RIBOFLAVIN KINASE/FMN ADENYLYLTRANSFERASE"/>
    <property type="match status" value="1"/>
</dbReference>
<evidence type="ECO:0000256" key="11">
    <source>
        <dbReference type="ARBA" id="ARBA00022840"/>
    </source>
</evidence>
<comment type="function">
    <text evidence="1">Catalyzes the phosphorylation of riboflavin to FMN followed by the adenylation of FMN to FAD.</text>
</comment>
<keyword evidence="7 15" id="KW-0548">Nucleotidyltransferase</keyword>
<dbReference type="AlphaFoldDB" id="A0A7V2SJ32"/>
<keyword evidence="8 15" id="KW-0547">Nucleotide-binding</keyword>
<comment type="caution">
    <text evidence="17">The sequence shown here is derived from an EMBL/GenBank/DDBJ whole genome shotgun (WGS) entry which is preliminary data.</text>
</comment>
<dbReference type="GO" id="GO:0009231">
    <property type="term" value="P:riboflavin biosynthetic process"/>
    <property type="evidence" value="ECO:0007669"/>
    <property type="project" value="InterPro"/>
</dbReference>